<evidence type="ECO:0000313" key="4">
    <source>
        <dbReference type="Proteomes" id="UP000000362"/>
    </source>
</evidence>
<gene>
    <name evidence="3" type="ordered locus">LEUM_1337</name>
</gene>
<organism evidence="3 4">
    <name type="scientific">Leuconostoc mesenteroides subsp. mesenteroides (strain ATCC 8293 / DSM 20343 / BCRC 11652 / CCM 1803 / JCM 6124 / NCDO 523 / NBRC 100496 / NCIMB 8023 / NCTC 12954 / NRRL B-1118 / 37Y)</name>
    <dbReference type="NCBI Taxonomy" id="203120"/>
    <lineage>
        <taxon>Bacteria</taxon>
        <taxon>Bacillati</taxon>
        <taxon>Bacillota</taxon>
        <taxon>Bacilli</taxon>
        <taxon>Lactobacillales</taxon>
        <taxon>Lactobacillaceae</taxon>
        <taxon>Leuconostoc</taxon>
    </lineage>
</organism>
<sequence>MLDYTNFNNKLNSWKRKPIFWIILLFIWPFFLLWWLGLWSINDIKKKRSHAPWYKIKGTYGLIFIALFLLIEASPNHSSSNSNQTSSEISSSSTSENSEASQSKSISIAAETSSRAEVASIEAASSSQAKARSDAEKSSSESAALSSSISASSASNSESIVQSSRIAASQAQASSEATQQANTDTSTVTTQTADSNNINSTDRYKWAIQDGFTWETRKGHSTRIAPGKALPVGYHWQVQ</sequence>
<feature type="compositionally biased region" description="Low complexity" evidence="1">
    <location>
        <begin position="171"/>
        <end position="196"/>
    </location>
</feature>
<dbReference type="EMBL" id="CP000414">
    <property type="protein sequence ID" value="ABJ62431.1"/>
    <property type="molecule type" value="Genomic_DNA"/>
</dbReference>
<keyword evidence="2" id="KW-0812">Transmembrane</keyword>
<proteinExistence type="predicted"/>
<keyword evidence="2" id="KW-1133">Transmembrane helix</keyword>
<dbReference type="GeneID" id="29576919"/>
<dbReference type="AlphaFoldDB" id="Q03WJ1"/>
<reference evidence="3 4" key="1">
    <citation type="journal article" date="2006" name="Proc. Natl. Acad. Sci. U.S.A.">
        <title>Comparative genomics of the lactic acid bacteria.</title>
        <authorList>
            <person name="Makarova K."/>
            <person name="Slesarev A."/>
            <person name="Wolf Y."/>
            <person name="Sorokin A."/>
            <person name="Mirkin B."/>
            <person name="Koonin E."/>
            <person name="Pavlov A."/>
            <person name="Pavlova N."/>
            <person name="Karamychev V."/>
            <person name="Polouchine N."/>
            <person name="Shakhova V."/>
            <person name="Grigoriev I."/>
            <person name="Lou Y."/>
            <person name="Rohksar D."/>
            <person name="Lucas S."/>
            <person name="Huang K."/>
            <person name="Goodstein D.M."/>
            <person name="Hawkins T."/>
            <person name="Plengvidhya V."/>
            <person name="Welker D."/>
            <person name="Hughes J."/>
            <person name="Goh Y."/>
            <person name="Benson A."/>
            <person name="Baldwin K."/>
            <person name="Lee J.H."/>
            <person name="Diaz-Muniz I."/>
            <person name="Dosti B."/>
            <person name="Smeianov V."/>
            <person name="Wechter W."/>
            <person name="Barabote R."/>
            <person name="Lorca G."/>
            <person name="Altermann E."/>
            <person name="Barrangou R."/>
            <person name="Ganesan B."/>
            <person name="Xie Y."/>
            <person name="Rawsthorne H."/>
            <person name="Tamir D."/>
            <person name="Parker C."/>
            <person name="Breidt F."/>
            <person name="Broadbent J."/>
            <person name="Hutkins R."/>
            <person name="O'Sullivan D."/>
            <person name="Steele J."/>
            <person name="Unlu G."/>
            <person name="Saier M."/>
            <person name="Klaenhammer T."/>
            <person name="Richardson P."/>
            <person name="Kozyavkin S."/>
            <person name="Weimer B."/>
            <person name="Mills D."/>
        </authorList>
    </citation>
    <scope>NUCLEOTIDE SEQUENCE [LARGE SCALE GENOMIC DNA]</scope>
    <source>
        <strain evidence="4">ATCC 8293 / DSM 20343 / BCRC 11652 / CCM 1803 / JCM 6124 / NCDO 523 / NBRC 100496 / NCIMB 8023 / NCTC 12954 / NRRL B-1118 / 37Y</strain>
    </source>
</reference>
<feature type="transmembrane region" description="Helical" evidence="2">
    <location>
        <begin position="53"/>
        <end position="71"/>
    </location>
</feature>
<evidence type="ECO:0000313" key="3">
    <source>
        <dbReference type="EMBL" id="ABJ62431.1"/>
    </source>
</evidence>
<dbReference type="Proteomes" id="UP000000362">
    <property type="component" value="Chromosome"/>
</dbReference>
<protein>
    <submittedName>
        <fullName evidence="3">Uncharacterized protein</fullName>
    </submittedName>
</protein>
<keyword evidence="2" id="KW-0472">Membrane</keyword>
<dbReference type="RefSeq" id="WP_011680041.1">
    <property type="nucleotide sequence ID" value="NC_008531.1"/>
</dbReference>
<keyword evidence="4" id="KW-1185">Reference proteome</keyword>
<dbReference type="HOGENOM" id="CLU_1159952_0_0_9"/>
<accession>Q03WJ1</accession>
<feature type="region of interest" description="Disordered" evidence="1">
    <location>
        <begin position="171"/>
        <end position="197"/>
    </location>
</feature>
<dbReference type="EnsemblBacteria" id="ABJ62431">
    <property type="protein sequence ID" value="ABJ62431"/>
    <property type="gene ID" value="LEUM_1337"/>
</dbReference>
<evidence type="ECO:0000256" key="1">
    <source>
        <dbReference type="SAM" id="MobiDB-lite"/>
    </source>
</evidence>
<dbReference type="KEGG" id="lme:LEUM_1337"/>
<name>Q03WJ1_LEUMM</name>
<evidence type="ECO:0000256" key="2">
    <source>
        <dbReference type="SAM" id="Phobius"/>
    </source>
</evidence>
<feature type="region of interest" description="Disordered" evidence="1">
    <location>
        <begin position="77"/>
        <end position="106"/>
    </location>
</feature>
<feature type="transmembrane region" description="Helical" evidence="2">
    <location>
        <begin position="20"/>
        <end position="41"/>
    </location>
</feature>